<comment type="similarity">
    <text evidence="2">Belongs to the FLZ family.</text>
</comment>
<evidence type="ECO:0000313" key="9">
    <source>
        <dbReference type="EMBL" id="KAF5450847.1"/>
    </source>
</evidence>
<evidence type="ECO:0000259" key="7">
    <source>
        <dbReference type="PROSITE" id="PS51795"/>
    </source>
</evidence>
<dbReference type="Gramene" id="Jr_Scaffold_120_00010_p1">
    <property type="protein sequence ID" value="cds.Jr_Scaffold_120_00010_p1"/>
    <property type="gene ID" value="Jr_Scaffold_120_00010"/>
</dbReference>
<evidence type="ECO:0000313" key="8">
    <source>
        <dbReference type="EMBL" id="KAF5442044.1"/>
    </source>
</evidence>
<dbReference type="Gramene" id="Jr13_27540_p1">
    <property type="protein sequence ID" value="cds.Jr13_27540_p1"/>
    <property type="gene ID" value="Jr13_27540"/>
</dbReference>
<dbReference type="GO" id="GO:0005737">
    <property type="term" value="C:cytoplasm"/>
    <property type="evidence" value="ECO:0007669"/>
    <property type="project" value="UniProtKB-SubCell"/>
</dbReference>
<dbReference type="Proteomes" id="UP000619265">
    <property type="component" value="Unassembled WGS sequence"/>
</dbReference>
<dbReference type="EMBL" id="LIHL02000013">
    <property type="protein sequence ID" value="KAF5450847.1"/>
    <property type="molecule type" value="Genomic_DNA"/>
</dbReference>
<comment type="subcellular location">
    <subcellularLocation>
        <location evidence="1">Cytoplasm</location>
    </subcellularLocation>
</comment>
<feature type="non-terminal residue" evidence="8">
    <location>
        <position position="182"/>
    </location>
</feature>
<protein>
    <recommendedName>
        <fullName evidence="7">FLZ-type domain-containing protein</fullName>
    </recommendedName>
</protein>
<proteinExistence type="inferred from homology"/>
<reference evidence="8" key="2">
    <citation type="submission" date="2020-03" db="EMBL/GenBank/DDBJ databases">
        <title>Walnut 2.0.</title>
        <authorList>
            <person name="Marrano A."/>
            <person name="Britton M."/>
            <person name="Zimin A.V."/>
            <person name="Zaini P.A."/>
            <person name="Workman R."/>
            <person name="Puiu D."/>
            <person name="Bianco L."/>
            <person name="Allen B.J."/>
            <person name="Troggio M."/>
            <person name="Leslie C.A."/>
            <person name="Timp W."/>
            <person name="Dendekar A."/>
            <person name="Salzberg S.L."/>
            <person name="Neale D.B."/>
        </authorList>
    </citation>
    <scope>NUCLEOTIDE SEQUENCE</scope>
    <source>
        <tissue evidence="8">Leaves</tissue>
    </source>
</reference>
<evidence type="ECO:0000256" key="1">
    <source>
        <dbReference type="ARBA" id="ARBA00004496"/>
    </source>
</evidence>
<dbReference type="GO" id="GO:0008270">
    <property type="term" value="F:zinc ion binding"/>
    <property type="evidence" value="ECO:0007669"/>
    <property type="project" value="UniProtKB-KW"/>
</dbReference>
<feature type="domain" description="FLZ-type" evidence="7">
    <location>
        <begin position="106"/>
        <end position="150"/>
    </location>
</feature>
<sequence>TLLLSLTLSRLVSTLLSFAEEKMLLGKRQRHPVKRTTSMTEMTFDLNTTSVGAAAAAAQSDPQNPFNLQRQPGHDGLDHQRFLAATVSPRNFRRNSAEFVETTSAHFLRSCSLCKRRLVPGRDIYMYRGDSAFCSLECRQQQMNQDERMENCSLVSKIEAAAPSIPARPQVISTKGETVAAL</sequence>
<keyword evidence="4" id="KW-0479">Metal-binding</keyword>
<evidence type="ECO:0000256" key="6">
    <source>
        <dbReference type="PROSITE-ProRule" id="PRU01131"/>
    </source>
</evidence>
<keyword evidence="5" id="KW-0863">Zinc-finger</keyword>
<dbReference type="InterPro" id="IPR007650">
    <property type="entry name" value="Zf-FLZ_dom"/>
</dbReference>
<dbReference type="AlphaFoldDB" id="A0A833WS88"/>
<evidence type="ECO:0000256" key="2">
    <source>
        <dbReference type="ARBA" id="ARBA00009374"/>
    </source>
</evidence>
<dbReference type="EMBL" id="LIHL02000135">
    <property type="protein sequence ID" value="KAF5442044.1"/>
    <property type="molecule type" value="Genomic_DNA"/>
</dbReference>
<organism evidence="8 10">
    <name type="scientific">Juglans regia</name>
    <name type="common">English walnut</name>
    <dbReference type="NCBI Taxonomy" id="51240"/>
    <lineage>
        <taxon>Eukaryota</taxon>
        <taxon>Viridiplantae</taxon>
        <taxon>Streptophyta</taxon>
        <taxon>Embryophyta</taxon>
        <taxon>Tracheophyta</taxon>
        <taxon>Spermatophyta</taxon>
        <taxon>Magnoliopsida</taxon>
        <taxon>eudicotyledons</taxon>
        <taxon>Gunneridae</taxon>
        <taxon>Pentapetalae</taxon>
        <taxon>rosids</taxon>
        <taxon>fabids</taxon>
        <taxon>Fagales</taxon>
        <taxon>Juglandaceae</taxon>
        <taxon>Juglans</taxon>
    </lineage>
</organism>
<dbReference type="PROSITE" id="PS51795">
    <property type="entry name" value="ZF_FLZ"/>
    <property type="match status" value="1"/>
</dbReference>
<dbReference type="Pfam" id="PF04570">
    <property type="entry name" value="zf-FLZ"/>
    <property type="match status" value="1"/>
</dbReference>
<evidence type="ECO:0000256" key="4">
    <source>
        <dbReference type="ARBA" id="ARBA00022723"/>
    </source>
</evidence>
<accession>A0A833WS88</accession>
<evidence type="ECO:0000256" key="3">
    <source>
        <dbReference type="ARBA" id="ARBA00022490"/>
    </source>
</evidence>
<feature type="zinc finger region" description="FLZ-type" evidence="6">
    <location>
        <begin position="106"/>
        <end position="150"/>
    </location>
</feature>
<evidence type="ECO:0000256" key="5">
    <source>
        <dbReference type="ARBA" id="ARBA00022771"/>
    </source>
</evidence>
<keyword evidence="5" id="KW-0862">Zinc</keyword>
<keyword evidence="3" id="KW-0963">Cytoplasm</keyword>
<dbReference type="PANTHER" id="PTHR33059">
    <property type="entry name" value="FCS-LIKE ZINC FINGER 5"/>
    <property type="match status" value="1"/>
</dbReference>
<comment type="caution">
    <text evidence="8">The sequence shown here is derived from an EMBL/GenBank/DDBJ whole genome shotgun (WGS) entry which is preliminary data.</text>
</comment>
<reference evidence="8" key="1">
    <citation type="submission" date="2015-10" db="EMBL/GenBank/DDBJ databases">
        <authorList>
            <person name="Martinez-Garcia P.J."/>
            <person name="Crepeau M.W."/>
            <person name="Puiu D."/>
            <person name="Gonzalez-Ibeas D."/>
            <person name="Whalen J."/>
            <person name="Stevens K."/>
            <person name="Paul R."/>
            <person name="Butterfield T."/>
            <person name="Britton M."/>
            <person name="Reagan R."/>
            <person name="Chakraborty S."/>
            <person name="Walawage S.L."/>
            <person name="Vasquez-Gross H.A."/>
            <person name="Cardeno C."/>
            <person name="Famula R."/>
            <person name="Pratt K."/>
            <person name="Kuruganti S."/>
            <person name="Aradhya M.K."/>
            <person name="Leslie C.A."/>
            <person name="Dandekar A.M."/>
            <person name="Salzberg S.L."/>
            <person name="Wegrzyn J.L."/>
            <person name="Langley C.H."/>
            <person name="Neale D.B."/>
        </authorList>
    </citation>
    <scope>NUCLEOTIDE SEQUENCE</scope>
    <source>
        <tissue evidence="8">Leaves</tissue>
    </source>
</reference>
<evidence type="ECO:0000313" key="10">
    <source>
        <dbReference type="Proteomes" id="UP000619265"/>
    </source>
</evidence>
<name>A0A833WS88_JUGRE</name>
<gene>
    <name evidence="9" type="ORF">F2P56_031164</name>
    <name evidence="8" type="ORF">F2P56_036926</name>
</gene>
<dbReference type="PANTHER" id="PTHR33059:SF4">
    <property type="entry name" value="FCS-LIKE ZINC FINGER 5"/>
    <property type="match status" value="1"/>
</dbReference>